<dbReference type="InterPro" id="IPR046649">
    <property type="entry name" value="DUF6761"/>
</dbReference>
<name>A0A7C3VTH9_9CYAN</name>
<dbReference type="Pfam" id="PF20547">
    <property type="entry name" value="DUF6761"/>
    <property type="match status" value="1"/>
</dbReference>
<dbReference type="EMBL" id="DSPX01000239">
    <property type="protein sequence ID" value="HGG03471.1"/>
    <property type="molecule type" value="Genomic_DNA"/>
</dbReference>
<sequence>MLQDTASIRYYQKLSDGLVELWNRGYRFDDLRMYLEGYMAALRQANAVETYLLNRLEEDAMRFLYDQSNFEMPEPQREADYY</sequence>
<organism evidence="1">
    <name type="scientific">Planktothricoides sp. SpSt-374</name>
    <dbReference type="NCBI Taxonomy" id="2282167"/>
    <lineage>
        <taxon>Bacteria</taxon>
        <taxon>Bacillati</taxon>
        <taxon>Cyanobacteriota</taxon>
        <taxon>Cyanophyceae</taxon>
        <taxon>Oscillatoriophycideae</taxon>
        <taxon>Oscillatoriales</taxon>
        <taxon>Oscillatoriaceae</taxon>
        <taxon>Planktothricoides</taxon>
    </lineage>
</organism>
<accession>A0A7C3VTH9</accession>
<dbReference type="AlphaFoldDB" id="A0A7C3VTH9"/>
<gene>
    <name evidence="1" type="ORF">ENR15_23240</name>
</gene>
<protein>
    <submittedName>
        <fullName evidence="1">Uncharacterized protein</fullName>
    </submittedName>
</protein>
<evidence type="ECO:0000313" key="1">
    <source>
        <dbReference type="EMBL" id="HGG03471.1"/>
    </source>
</evidence>
<comment type="caution">
    <text evidence="1">The sequence shown here is derived from an EMBL/GenBank/DDBJ whole genome shotgun (WGS) entry which is preliminary data.</text>
</comment>
<reference evidence="1" key="1">
    <citation type="journal article" date="2020" name="mSystems">
        <title>Genome- and Community-Level Interaction Insights into Carbon Utilization and Element Cycling Functions of Hydrothermarchaeota in Hydrothermal Sediment.</title>
        <authorList>
            <person name="Zhou Z."/>
            <person name="Liu Y."/>
            <person name="Xu W."/>
            <person name="Pan J."/>
            <person name="Luo Z.H."/>
            <person name="Li M."/>
        </authorList>
    </citation>
    <scope>NUCLEOTIDE SEQUENCE [LARGE SCALE GENOMIC DNA]</scope>
    <source>
        <strain evidence="1">SpSt-374</strain>
    </source>
</reference>
<proteinExistence type="predicted"/>